<dbReference type="PROSITE" id="PS51163">
    <property type="entry name" value="YRDC"/>
    <property type="match status" value="1"/>
</dbReference>
<comment type="caution">
    <text evidence="11">The sequence shown here is derived from an EMBL/GenBank/DDBJ whole genome shotgun (WGS) entry which is preliminary data.</text>
</comment>
<protein>
    <recommendedName>
        <fullName evidence="9">Threonylcarbamoyl-AMP synthase</fullName>
        <shortName evidence="9">TC-AMP synthase</shortName>
        <ecNumber evidence="9">2.7.7.87</ecNumber>
    </recommendedName>
    <alternativeName>
        <fullName evidence="9">L-threonylcarbamoyladenylate synthase</fullName>
    </alternativeName>
    <alternativeName>
        <fullName evidence="9">t(6)A37 threonylcarbamoyladenosine biosynthesis protein TsaC</fullName>
    </alternativeName>
    <alternativeName>
        <fullName evidence="9">tRNA threonylcarbamoyladenosine biosynthesis protein TsaC</fullName>
    </alternativeName>
</protein>
<keyword evidence="2 9" id="KW-0963">Cytoplasm</keyword>
<dbReference type="GO" id="GO:0005524">
    <property type="term" value="F:ATP binding"/>
    <property type="evidence" value="ECO:0007669"/>
    <property type="project" value="UniProtKB-UniRule"/>
</dbReference>
<reference evidence="11 12" key="1">
    <citation type="submission" date="2018-08" db="EMBL/GenBank/DDBJ databases">
        <title>Hydrogenophaga sp. LA-38 isolated from sludge.</title>
        <authorList>
            <person name="Im W.-T."/>
        </authorList>
    </citation>
    <scope>NUCLEOTIDE SEQUENCE [LARGE SCALE GENOMIC DNA]</scope>
    <source>
        <strain evidence="11 12">LA-38</strain>
    </source>
</reference>
<evidence type="ECO:0000313" key="12">
    <source>
        <dbReference type="Proteomes" id="UP000261931"/>
    </source>
</evidence>
<dbReference type="InterPro" id="IPR050156">
    <property type="entry name" value="TC-AMP_synthase_SUA5"/>
</dbReference>
<dbReference type="EMBL" id="QVLS01000017">
    <property type="protein sequence ID" value="RFP76133.1"/>
    <property type="molecule type" value="Genomic_DNA"/>
</dbReference>
<organism evidence="11 12">
    <name type="scientific">Hydrogenophaga borbori</name>
    <dbReference type="NCBI Taxonomy" id="2294117"/>
    <lineage>
        <taxon>Bacteria</taxon>
        <taxon>Pseudomonadati</taxon>
        <taxon>Pseudomonadota</taxon>
        <taxon>Betaproteobacteria</taxon>
        <taxon>Burkholderiales</taxon>
        <taxon>Comamonadaceae</taxon>
        <taxon>Hydrogenophaga</taxon>
    </lineage>
</organism>
<keyword evidence="5 9" id="KW-0548">Nucleotidyltransferase</keyword>
<accession>A0A372EE47</accession>
<comment type="function">
    <text evidence="9">Required for the formation of a threonylcarbamoyl group on adenosine at position 37 (t(6)A37) in tRNAs that read codons beginning with adenine. Catalyzes the conversion of L-threonine, HCO(3)(-)/CO(2) and ATP to give threonylcarbamoyl-AMP (TC-AMP) as the acyladenylate intermediate, with the release of diphosphate.</text>
</comment>
<dbReference type="Proteomes" id="UP000261931">
    <property type="component" value="Unassembled WGS sequence"/>
</dbReference>
<comment type="catalytic activity">
    <reaction evidence="8 9">
        <text>L-threonine + hydrogencarbonate + ATP = L-threonylcarbamoyladenylate + diphosphate + H2O</text>
        <dbReference type="Rhea" id="RHEA:36407"/>
        <dbReference type="ChEBI" id="CHEBI:15377"/>
        <dbReference type="ChEBI" id="CHEBI:17544"/>
        <dbReference type="ChEBI" id="CHEBI:30616"/>
        <dbReference type="ChEBI" id="CHEBI:33019"/>
        <dbReference type="ChEBI" id="CHEBI:57926"/>
        <dbReference type="ChEBI" id="CHEBI:73682"/>
        <dbReference type="EC" id="2.7.7.87"/>
    </reaction>
</comment>
<evidence type="ECO:0000256" key="1">
    <source>
        <dbReference type="ARBA" id="ARBA00004496"/>
    </source>
</evidence>
<feature type="domain" description="YrdC-like" evidence="10">
    <location>
        <begin position="7"/>
        <end position="192"/>
    </location>
</feature>
<comment type="subcellular location">
    <subcellularLocation>
        <location evidence="1 9">Cytoplasm</location>
    </subcellularLocation>
</comment>
<dbReference type="Pfam" id="PF01300">
    <property type="entry name" value="Sua5_yciO_yrdC"/>
    <property type="match status" value="1"/>
</dbReference>
<dbReference type="AlphaFoldDB" id="A0A372EE47"/>
<dbReference type="InterPro" id="IPR017945">
    <property type="entry name" value="DHBP_synth_RibB-like_a/b_dom"/>
</dbReference>
<sequence>MSRRRSPASLDAVADAVRRGGVVAYPTEAVFGLGCDPFNAAAVQRIYRLKRRPTTQGFLLIAASEAQLDPFVDWARLAPEALAEVRASWPGPHTWVLPRAASAPAVVAGAHQGIAVRVTAHGPAAGLCRAAGGALVSTSANRHGQPAARSVAELWQQFAGADLDALLDLPLGGLERPTPIRDALSGRSLRGA</sequence>
<dbReference type="InterPro" id="IPR023535">
    <property type="entry name" value="TC-AMP_synthase"/>
</dbReference>
<evidence type="ECO:0000256" key="4">
    <source>
        <dbReference type="ARBA" id="ARBA00022694"/>
    </source>
</evidence>
<dbReference type="SUPFAM" id="SSF55821">
    <property type="entry name" value="YrdC/RibB"/>
    <property type="match status" value="1"/>
</dbReference>
<dbReference type="InterPro" id="IPR006070">
    <property type="entry name" value="Sua5-like_dom"/>
</dbReference>
<keyword evidence="12" id="KW-1185">Reference proteome</keyword>
<dbReference type="GO" id="GO:0002949">
    <property type="term" value="P:tRNA threonylcarbamoyladenosine modification"/>
    <property type="evidence" value="ECO:0007669"/>
    <property type="project" value="UniProtKB-UniRule"/>
</dbReference>
<keyword evidence="6 9" id="KW-0547">Nucleotide-binding</keyword>
<keyword evidence="4 9" id="KW-0819">tRNA processing</keyword>
<evidence type="ECO:0000256" key="7">
    <source>
        <dbReference type="ARBA" id="ARBA00022840"/>
    </source>
</evidence>
<evidence type="ECO:0000256" key="2">
    <source>
        <dbReference type="ARBA" id="ARBA00022490"/>
    </source>
</evidence>
<keyword evidence="7 9" id="KW-0067">ATP-binding</keyword>
<proteinExistence type="inferred from homology"/>
<dbReference type="HAMAP" id="MF_01852">
    <property type="entry name" value="TsaC"/>
    <property type="match status" value="1"/>
</dbReference>
<evidence type="ECO:0000256" key="3">
    <source>
        <dbReference type="ARBA" id="ARBA00022679"/>
    </source>
</evidence>
<dbReference type="GO" id="GO:0061710">
    <property type="term" value="F:L-threonylcarbamoyladenylate synthase"/>
    <property type="evidence" value="ECO:0007669"/>
    <property type="project" value="UniProtKB-EC"/>
</dbReference>
<name>A0A372EE47_9BURK</name>
<evidence type="ECO:0000256" key="6">
    <source>
        <dbReference type="ARBA" id="ARBA00022741"/>
    </source>
</evidence>
<evidence type="ECO:0000256" key="8">
    <source>
        <dbReference type="ARBA" id="ARBA00048366"/>
    </source>
</evidence>
<keyword evidence="3 9" id="KW-0808">Transferase</keyword>
<dbReference type="GO" id="GO:0000049">
    <property type="term" value="F:tRNA binding"/>
    <property type="evidence" value="ECO:0007669"/>
    <property type="project" value="TreeGrafter"/>
</dbReference>
<dbReference type="GO" id="GO:0003725">
    <property type="term" value="F:double-stranded RNA binding"/>
    <property type="evidence" value="ECO:0007669"/>
    <property type="project" value="InterPro"/>
</dbReference>
<dbReference type="GO" id="GO:0005737">
    <property type="term" value="C:cytoplasm"/>
    <property type="evidence" value="ECO:0007669"/>
    <property type="project" value="UniProtKB-SubCell"/>
</dbReference>
<gene>
    <name evidence="9" type="primary">tsaC</name>
    <name evidence="11" type="ORF">DY262_20360</name>
</gene>
<dbReference type="EC" id="2.7.7.87" evidence="9"/>
<evidence type="ECO:0000256" key="5">
    <source>
        <dbReference type="ARBA" id="ARBA00022695"/>
    </source>
</evidence>
<dbReference type="PANTHER" id="PTHR17490:SF18">
    <property type="entry name" value="THREONYLCARBAMOYL-AMP SYNTHASE"/>
    <property type="match status" value="1"/>
</dbReference>
<comment type="similarity">
    <text evidence="9">Belongs to the SUA5 family. TsaC subfamily.</text>
</comment>
<evidence type="ECO:0000313" key="11">
    <source>
        <dbReference type="EMBL" id="RFP76133.1"/>
    </source>
</evidence>
<dbReference type="PANTHER" id="PTHR17490">
    <property type="entry name" value="SUA5"/>
    <property type="match status" value="1"/>
</dbReference>
<evidence type="ECO:0000256" key="9">
    <source>
        <dbReference type="HAMAP-Rule" id="MF_01852"/>
    </source>
</evidence>
<evidence type="ECO:0000259" key="10">
    <source>
        <dbReference type="PROSITE" id="PS51163"/>
    </source>
</evidence>
<dbReference type="GO" id="GO:0006450">
    <property type="term" value="P:regulation of translational fidelity"/>
    <property type="evidence" value="ECO:0007669"/>
    <property type="project" value="TreeGrafter"/>
</dbReference>
<dbReference type="Gene3D" id="3.90.870.10">
    <property type="entry name" value="DHBP synthase"/>
    <property type="match status" value="1"/>
</dbReference>